<evidence type="ECO:0000313" key="10">
    <source>
        <dbReference type="EMBL" id="CAF1163658.1"/>
    </source>
</evidence>
<comment type="caution">
    <text evidence="9">The sequence shown here is derived from an EMBL/GenBank/DDBJ whole genome shotgun (WGS) entry which is preliminary data.</text>
</comment>
<evidence type="ECO:0000256" key="3">
    <source>
        <dbReference type="ARBA" id="ARBA00022679"/>
    </source>
</evidence>
<keyword evidence="11" id="KW-1185">Reference proteome</keyword>
<reference evidence="9" key="1">
    <citation type="submission" date="2021-02" db="EMBL/GenBank/DDBJ databases">
        <authorList>
            <person name="Nowell W R."/>
        </authorList>
    </citation>
    <scope>NUCLEOTIDE SEQUENCE</scope>
</reference>
<evidence type="ECO:0000256" key="6">
    <source>
        <dbReference type="ARBA" id="ARBA00047597"/>
    </source>
</evidence>
<keyword evidence="2 7" id="KW-0328">Glycosyltransferase</keyword>
<dbReference type="PANTHER" id="PTHR43215:SF14">
    <property type="entry name" value="RADIAL SPOKE HEAD 1 HOMOLOG"/>
    <property type="match status" value="1"/>
</dbReference>
<evidence type="ECO:0000313" key="9">
    <source>
        <dbReference type="EMBL" id="CAF1073940.1"/>
    </source>
</evidence>
<dbReference type="GO" id="GO:0005829">
    <property type="term" value="C:cytosol"/>
    <property type="evidence" value="ECO:0007669"/>
    <property type="project" value="TreeGrafter"/>
</dbReference>
<proteinExistence type="inferred from homology"/>
<comment type="catalytic activity">
    <reaction evidence="6 7">
        <text>L-arginyl-[protein] + NAD(+) = N(omega)-(ADP-D-ribosyl)-L-arginyl-[protein] + nicotinamide + H(+)</text>
        <dbReference type="Rhea" id="RHEA:19149"/>
        <dbReference type="Rhea" id="RHEA-COMP:10532"/>
        <dbReference type="Rhea" id="RHEA-COMP:15087"/>
        <dbReference type="ChEBI" id="CHEBI:15378"/>
        <dbReference type="ChEBI" id="CHEBI:17154"/>
        <dbReference type="ChEBI" id="CHEBI:29965"/>
        <dbReference type="ChEBI" id="CHEBI:57540"/>
        <dbReference type="ChEBI" id="CHEBI:142554"/>
        <dbReference type="EC" id="2.4.2.31"/>
    </reaction>
</comment>
<organism evidence="9 12">
    <name type="scientific">Adineta steineri</name>
    <dbReference type="NCBI Taxonomy" id="433720"/>
    <lineage>
        <taxon>Eukaryota</taxon>
        <taxon>Metazoa</taxon>
        <taxon>Spiralia</taxon>
        <taxon>Gnathifera</taxon>
        <taxon>Rotifera</taxon>
        <taxon>Eurotatoria</taxon>
        <taxon>Bdelloidea</taxon>
        <taxon>Adinetida</taxon>
        <taxon>Adinetidae</taxon>
        <taxon>Adineta</taxon>
    </lineage>
</organism>
<dbReference type="Proteomes" id="UP000663832">
    <property type="component" value="Unassembled WGS sequence"/>
</dbReference>
<dbReference type="Gene3D" id="3.90.176.10">
    <property type="entry name" value="Toxin ADP-ribosyltransferase, Chain A, domain 1"/>
    <property type="match status" value="1"/>
</dbReference>
<gene>
    <name evidence="9" type="ORF">BJG266_LOCUS19867</name>
    <name evidence="10" type="ORF">QVE165_LOCUS23705</name>
</gene>
<dbReference type="InterPro" id="IPR000768">
    <property type="entry name" value="ART"/>
</dbReference>
<dbReference type="AlphaFoldDB" id="A0A814M3J3"/>
<protein>
    <recommendedName>
        <fullName evidence="7">NAD(P)(+)--arginine ADP-ribosyltransferase</fullName>
        <ecNumber evidence="7">2.4.2.31</ecNumber>
    </recommendedName>
    <alternativeName>
        <fullName evidence="7">Mono(ADP-ribosyl)transferase</fullName>
    </alternativeName>
</protein>
<dbReference type="EC" id="2.4.2.31" evidence="7"/>
<evidence type="ECO:0000256" key="4">
    <source>
        <dbReference type="ARBA" id="ARBA00022695"/>
    </source>
</evidence>
<dbReference type="SMART" id="SM00698">
    <property type="entry name" value="MORN"/>
    <property type="match status" value="6"/>
</dbReference>
<dbReference type="PANTHER" id="PTHR43215">
    <property type="entry name" value="RADIAL SPOKE HEAD 1 HOMOLOG"/>
    <property type="match status" value="1"/>
</dbReference>
<keyword evidence="3 7" id="KW-0808">Transferase</keyword>
<dbReference type="EMBL" id="CAJNOI010000109">
    <property type="protein sequence ID" value="CAF1073940.1"/>
    <property type="molecule type" value="Genomic_DNA"/>
</dbReference>
<evidence type="ECO:0000256" key="7">
    <source>
        <dbReference type="RuleBase" id="RU361228"/>
    </source>
</evidence>
<comment type="similarity">
    <text evidence="1 7">Belongs to the Arg-specific ADP-ribosyltransferase family.</text>
</comment>
<dbReference type="Proteomes" id="UP000663877">
    <property type="component" value="Unassembled WGS sequence"/>
</dbReference>
<evidence type="ECO:0000313" key="11">
    <source>
        <dbReference type="Proteomes" id="UP000663832"/>
    </source>
</evidence>
<dbReference type="SUPFAM" id="SSF82185">
    <property type="entry name" value="Histone H3 K4-specific methyltransferase SET7/9 N-terminal domain"/>
    <property type="match status" value="2"/>
</dbReference>
<dbReference type="Gene3D" id="2.20.110.10">
    <property type="entry name" value="Histone H3 K4-specific methyltransferase SET7/9 N-terminal domain"/>
    <property type="match status" value="3"/>
</dbReference>
<evidence type="ECO:0000256" key="5">
    <source>
        <dbReference type="ARBA" id="ARBA00022737"/>
    </source>
</evidence>
<keyword evidence="5" id="KW-0677">Repeat</keyword>
<dbReference type="GO" id="GO:0016779">
    <property type="term" value="F:nucleotidyltransferase activity"/>
    <property type="evidence" value="ECO:0007669"/>
    <property type="project" value="UniProtKB-KW"/>
</dbReference>
<dbReference type="Pfam" id="PF02493">
    <property type="entry name" value="MORN"/>
    <property type="match status" value="5"/>
</dbReference>
<dbReference type="OrthoDB" id="270720at2759"/>
<dbReference type="InterPro" id="IPR003409">
    <property type="entry name" value="MORN"/>
</dbReference>
<dbReference type="Pfam" id="PF01129">
    <property type="entry name" value="ART"/>
    <property type="match status" value="1"/>
</dbReference>
<feature type="region of interest" description="Disordered" evidence="8">
    <location>
        <begin position="381"/>
        <end position="404"/>
    </location>
</feature>
<keyword evidence="7" id="KW-0520">NAD</keyword>
<evidence type="ECO:0000256" key="2">
    <source>
        <dbReference type="ARBA" id="ARBA00022676"/>
    </source>
</evidence>
<accession>A0A814M3J3</accession>
<dbReference type="PROSITE" id="PS51996">
    <property type="entry name" value="TR_MART"/>
    <property type="match status" value="1"/>
</dbReference>
<keyword evidence="7" id="KW-0521">NADP</keyword>
<dbReference type="EMBL" id="CAJNOM010000162">
    <property type="protein sequence ID" value="CAF1163658.1"/>
    <property type="molecule type" value="Genomic_DNA"/>
</dbReference>
<feature type="compositionally biased region" description="Polar residues" evidence="8">
    <location>
        <begin position="381"/>
        <end position="392"/>
    </location>
</feature>
<evidence type="ECO:0000313" key="12">
    <source>
        <dbReference type="Proteomes" id="UP000663877"/>
    </source>
</evidence>
<keyword evidence="4" id="KW-0548">Nucleotidyltransferase</keyword>
<dbReference type="GO" id="GO:0106274">
    <property type="term" value="F:NAD+-protein-arginine ADP-ribosyltransferase activity"/>
    <property type="evidence" value="ECO:0007669"/>
    <property type="project" value="UniProtKB-EC"/>
</dbReference>
<evidence type="ECO:0000256" key="8">
    <source>
        <dbReference type="SAM" id="MobiDB-lite"/>
    </source>
</evidence>
<evidence type="ECO:0000256" key="1">
    <source>
        <dbReference type="ARBA" id="ARBA00009558"/>
    </source>
</evidence>
<name>A0A814M3J3_9BILA</name>
<sequence>MSSGSRFSDIDPNNKRLPAISGYLSIQLLPIEKAVEPLLSIIPFIDVHAKTAKKHCPIDSKYGLTRDESASIYLYTMETGEGQDNFYALLNAALREESRLLLKPFFSYLRLIDAATTKLPSIKTVVWRGVSRDLSASFKEKQVITWWTVSSCTVKVDVIKGFIGTSPNSTLFLIECQNGKDVSEYTCFPNEHEVLLMPGTQLQVFSNSFDHQGGLHVIHLKEISDDEDVVKSSEKLSKTINYPDDTKYTGQINDKGEPDGQGTIWINEDKFKGDRYEGQFKAGGRNGVGIYYYSNGDKYEGEHCNNRRHGRGICNYSNGNKYNGEWVNGAKEGRGKFIWRKDGTQWYEGDYRNDNMNGHGTMCYSNGQKYDGEFRDGQLHGQGTVTDSNGQTLRKGRWENSKPV</sequence>
<dbReference type="SUPFAM" id="SSF56399">
    <property type="entry name" value="ADP-ribosylation"/>
    <property type="match status" value="1"/>
</dbReference>